<dbReference type="GO" id="GO:0016020">
    <property type="term" value="C:membrane"/>
    <property type="evidence" value="ECO:0007669"/>
    <property type="project" value="UniProtKB-SubCell"/>
</dbReference>
<evidence type="ECO:0000313" key="7">
    <source>
        <dbReference type="Proteomes" id="UP000000467"/>
    </source>
</evidence>
<proteinExistence type="predicted"/>
<dbReference type="KEGG" id="tpz:Tph_c00650"/>
<dbReference type="OrthoDB" id="18799at68295"/>
<evidence type="ECO:0000313" key="6">
    <source>
        <dbReference type="EMBL" id="AFV10314.1"/>
    </source>
</evidence>
<feature type="transmembrane region" description="Helical" evidence="5">
    <location>
        <begin position="28"/>
        <end position="46"/>
    </location>
</feature>
<comment type="subcellular location">
    <subcellularLocation>
        <location evidence="1">Membrane</location>
        <topology evidence="1">Multi-pass membrane protein</topology>
    </subcellularLocation>
</comment>
<feature type="transmembrane region" description="Helical" evidence="5">
    <location>
        <begin position="168"/>
        <end position="194"/>
    </location>
</feature>
<dbReference type="Pfam" id="PF02674">
    <property type="entry name" value="Colicin_V"/>
    <property type="match status" value="1"/>
</dbReference>
<dbReference type="PANTHER" id="PTHR37306:SF1">
    <property type="entry name" value="COLICIN V PRODUCTION PROTEIN"/>
    <property type="match status" value="1"/>
</dbReference>
<dbReference type="RefSeq" id="WP_015049234.1">
    <property type="nucleotide sequence ID" value="NC_018870.1"/>
</dbReference>
<name>K4LQG3_THEPS</name>
<dbReference type="STRING" id="1089553.Tph_c00650"/>
<sequence length="237" mass="24705">MNLLDGIILILLAAGALSGYRRGLIGAAASFLGFLGGIWLAGHYYIPLAGILEQRLGLEELFTRILFPFCAGIPVSGGEPLLNPVPGADVPGFPPSLWEPVQALNLGIGGVAIARTLADSLVKLLAFFLIYALASFTLGSLAGFLGGICTRIAGLFLLGGVNRLGGLALGLVTSALFVAVAVGMLTPFIFGLTLGLPAAEGLRQALLNNWNASLLIPYFTRSWGAIALVLARLFRMV</sequence>
<dbReference type="Proteomes" id="UP000000467">
    <property type="component" value="Chromosome"/>
</dbReference>
<dbReference type="HOGENOM" id="CLU_1170218_0_0_9"/>
<dbReference type="GO" id="GO:0009403">
    <property type="term" value="P:toxin biosynthetic process"/>
    <property type="evidence" value="ECO:0007669"/>
    <property type="project" value="InterPro"/>
</dbReference>
<evidence type="ECO:0000256" key="4">
    <source>
        <dbReference type="ARBA" id="ARBA00023136"/>
    </source>
</evidence>
<evidence type="ECO:0000256" key="2">
    <source>
        <dbReference type="ARBA" id="ARBA00022692"/>
    </source>
</evidence>
<keyword evidence="2 5" id="KW-0812">Transmembrane</keyword>
<gene>
    <name evidence="6" type="ordered locus">Tph_c00650</name>
</gene>
<reference evidence="6 7" key="1">
    <citation type="journal article" date="2012" name="BMC Genomics">
        <title>Genome-guided analysis of physiological and morphological traits of the fermentative acetate oxidizer Thermacetogenium phaeum.</title>
        <authorList>
            <person name="Oehler D."/>
            <person name="Poehlein A."/>
            <person name="Leimbach A."/>
            <person name="Muller N."/>
            <person name="Daniel R."/>
            <person name="Gottschalk G."/>
            <person name="Schink B."/>
        </authorList>
    </citation>
    <scope>NUCLEOTIDE SEQUENCE [LARGE SCALE GENOMIC DNA]</scope>
    <source>
        <strain evidence="7">ATCC BAA-254 / DSM 26808 / PB</strain>
    </source>
</reference>
<evidence type="ECO:0000256" key="3">
    <source>
        <dbReference type="ARBA" id="ARBA00022989"/>
    </source>
</evidence>
<keyword evidence="7" id="KW-1185">Reference proteome</keyword>
<keyword evidence="4 5" id="KW-0472">Membrane</keyword>
<protein>
    <submittedName>
        <fullName evidence="6">CvpA-like protein</fullName>
    </submittedName>
</protein>
<accession>K4LQG3</accession>
<evidence type="ECO:0000256" key="5">
    <source>
        <dbReference type="SAM" id="Phobius"/>
    </source>
</evidence>
<feature type="transmembrane region" description="Helical" evidence="5">
    <location>
        <begin position="214"/>
        <end position="234"/>
    </location>
</feature>
<keyword evidence="3 5" id="KW-1133">Transmembrane helix</keyword>
<organism evidence="6 7">
    <name type="scientific">Thermacetogenium phaeum (strain ATCC BAA-254 / DSM 26808 / PB)</name>
    <dbReference type="NCBI Taxonomy" id="1089553"/>
    <lineage>
        <taxon>Bacteria</taxon>
        <taxon>Bacillati</taxon>
        <taxon>Bacillota</taxon>
        <taxon>Clostridia</taxon>
        <taxon>Thermoanaerobacterales</taxon>
        <taxon>Thermoanaerobacteraceae</taxon>
        <taxon>Thermacetogenium</taxon>
    </lineage>
</organism>
<evidence type="ECO:0000256" key="1">
    <source>
        <dbReference type="ARBA" id="ARBA00004141"/>
    </source>
</evidence>
<feature type="transmembrane region" description="Helical" evidence="5">
    <location>
        <begin position="121"/>
        <end position="138"/>
    </location>
</feature>
<dbReference type="EMBL" id="CP003732">
    <property type="protein sequence ID" value="AFV10314.1"/>
    <property type="molecule type" value="Genomic_DNA"/>
</dbReference>
<dbReference type="PANTHER" id="PTHR37306">
    <property type="entry name" value="COLICIN V PRODUCTION PROTEIN"/>
    <property type="match status" value="1"/>
</dbReference>
<dbReference type="AlphaFoldDB" id="K4LQG3"/>
<dbReference type="InterPro" id="IPR003825">
    <property type="entry name" value="Colicin-V_CvpA"/>
</dbReference>